<sequence>MIGRATAEYDENKTDLFTGAYLNYTTNSGFGGTVLGRISSNNAGIDAGVHYFKASKKFVIYALLSININNELLYSWFSILRFTPDLNKQWKLYSSLELFSAFSDIGHLSSVQRVRIGLDKKGNQFGVAVNLHESRYSASIDINPGIFFRKQFQ</sequence>
<evidence type="ECO:0000313" key="1">
    <source>
        <dbReference type="EMBL" id="NME68973.1"/>
    </source>
</evidence>
<organism evidence="1 2">
    <name type="scientific">Flammeovirga aprica JL-4</name>
    <dbReference type="NCBI Taxonomy" id="694437"/>
    <lineage>
        <taxon>Bacteria</taxon>
        <taxon>Pseudomonadati</taxon>
        <taxon>Bacteroidota</taxon>
        <taxon>Cytophagia</taxon>
        <taxon>Cytophagales</taxon>
        <taxon>Flammeovirgaceae</taxon>
        <taxon>Flammeovirga</taxon>
    </lineage>
</organism>
<dbReference type="AlphaFoldDB" id="A0A7X9RUI7"/>
<name>A0A7X9RUI7_9BACT</name>
<dbReference type="RefSeq" id="WP_169657260.1">
    <property type="nucleotide sequence ID" value="NZ_JABANE010000032.1"/>
</dbReference>
<proteinExistence type="predicted"/>
<dbReference type="EMBL" id="JABANE010000032">
    <property type="protein sequence ID" value="NME68973.1"/>
    <property type="molecule type" value="Genomic_DNA"/>
</dbReference>
<protein>
    <submittedName>
        <fullName evidence="1">Uncharacterized protein</fullName>
    </submittedName>
</protein>
<accession>A0A7X9RUI7</accession>
<gene>
    <name evidence="1" type="ORF">HHU12_13450</name>
</gene>
<evidence type="ECO:0000313" key="2">
    <source>
        <dbReference type="Proteomes" id="UP000576082"/>
    </source>
</evidence>
<comment type="caution">
    <text evidence="1">The sequence shown here is derived from an EMBL/GenBank/DDBJ whole genome shotgun (WGS) entry which is preliminary data.</text>
</comment>
<keyword evidence="2" id="KW-1185">Reference proteome</keyword>
<dbReference type="Proteomes" id="UP000576082">
    <property type="component" value="Unassembled WGS sequence"/>
</dbReference>
<reference evidence="1 2" key="1">
    <citation type="submission" date="2020-04" db="EMBL/GenBank/DDBJ databases">
        <title>Flammeovirga sp. SR4, a novel species isolated from seawater.</title>
        <authorList>
            <person name="Wang X."/>
        </authorList>
    </citation>
    <scope>NUCLEOTIDE SEQUENCE [LARGE SCALE GENOMIC DNA]</scope>
    <source>
        <strain evidence="1 2">ATCC 23126</strain>
    </source>
</reference>